<dbReference type="EMBL" id="JARK01001473">
    <property type="protein sequence ID" value="EYB97815.1"/>
    <property type="molecule type" value="Genomic_DNA"/>
</dbReference>
<accession>A0A016T513</accession>
<protein>
    <submittedName>
        <fullName evidence="1">Uncharacterized protein</fullName>
    </submittedName>
</protein>
<dbReference type="AlphaFoldDB" id="A0A016T513"/>
<dbReference type="Proteomes" id="UP000024635">
    <property type="component" value="Unassembled WGS sequence"/>
</dbReference>
<proteinExistence type="predicted"/>
<sequence>MAFSPLVGQGGPVAWRFSHSLTKKTCTVTFAALIGEGNAGERAAAAGATVADANERVAAAGATVADANERAAAAGATAATVADVNERAPAAKIHYR</sequence>
<name>A0A016T513_9BILA</name>
<organism evidence="1 2">
    <name type="scientific">Ancylostoma ceylanicum</name>
    <dbReference type="NCBI Taxonomy" id="53326"/>
    <lineage>
        <taxon>Eukaryota</taxon>
        <taxon>Metazoa</taxon>
        <taxon>Ecdysozoa</taxon>
        <taxon>Nematoda</taxon>
        <taxon>Chromadorea</taxon>
        <taxon>Rhabditida</taxon>
        <taxon>Rhabditina</taxon>
        <taxon>Rhabditomorpha</taxon>
        <taxon>Strongyloidea</taxon>
        <taxon>Ancylostomatidae</taxon>
        <taxon>Ancylostomatinae</taxon>
        <taxon>Ancylostoma</taxon>
    </lineage>
</organism>
<keyword evidence="2" id="KW-1185">Reference proteome</keyword>
<reference evidence="2" key="1">
    <citation type="journal article" date="2015" name="Nat. Genet.">
        <title>The genome and transcriptome of the zoonotic hookworm Ancylostoma ceylanicum identify infection-specific gene families.</title>
        <authorList>
            <person name="Schwarz E.M."/>
            <person name="Hu Y."/>
            <person name="Antoshechkin I."/>
            <person name="Miller M.M."/>
            <person name="Sternberg P.W."/>
            <person name="Aroian R.V."/>
        </authorList>
    </citation>
    <scope>NUCLEOTIDE SEQUENCE</scope>
    <source>
        <strain evidence="2">HY135</strain>
    </source>
</reference>
<gene>
    <name evidence="1" type="primary">Acey_s0137.g2041</name>
    <name evidence="1" type="ORF">Y032_0137g2041</name>
</gene>
<comment type="caution">
    <text evidence="1">The sequence shown here is derived from an EMBL/GenBank/DDBJ whole genome shotgun (WGS) entry which is preliminary data.</text>
</comment>
<evidence type="ECO:0000313" key="1">
    <source>
        <dbReference type="EMBL" id="EYB97815.1"/>
    </source>
</evidence>
<evidence type="ECO:0000313" key="2">
    <source>
        <dbReference type="Proteomes" id="UP000024635"/>
    </source>
</evidence>